<evidence type="ECO:0000313" key="7">
    <source>
        <dbReference type="EMBL" id="MBC5998391.1"/>
    </source>
</evidence>
<keyword evidence="8" id="KW-1185">Reference proteome</keyword>
<organism evidence="7 8">
    <name type="scientific">Romboutsia faecis</name>
    <dbReference type="NCBI Taxonomy" id="2764597"/>
    <lineage>
        <taxon>Bacteria</taxon>
        <taxon>Bacillati</taxon>
        <taxon>Bacillota</taxon>
        <taxon>Clostridia</taxon>
        <taxon>Peptostreptococcales</taxon>
        <taxon>Peptostreptococcaceae</taxon>
        <taxon>Romboutsia</taxon>
    </lineage>
</organism>
<dbReference type="RefSeq" id="WP_153973185.1">
    <property type="nucleotide sequence ID" value="NZ_JACRWE010000018.1"/>
</dbReference>
<dbReference type="PANTHER" id="PTHR46383">
    <property type="entry name" value="ASPARTATE AMINOTRANSFERASE"/>
    <property type="match status" value="1"/>
</dbReference>
<comment type="cofactor">
    <cofactor evidence="1">
        <name>pyridoxal 5'-phosphate</name>
        <dbReference type="ChEBI" id="CHEBI:597326"/>
    </cofactor>
</comment>
<dbReference type="InterPro" id="IPR004839">
    <property type="entry name" value="Aminotransferase_I/II_large"/>
</dbReference>
<dbReference type="SUPFAM" id="SSF53383">
    <property type="entry name" value="PLP-dependent transferases"/>
    <property type="match status" value="1"/>
</dbReference>
<dbReference type="InterPro" id="IPR015424">
    <property type="entry name" value="PyrdxlP-dep_Trfase"/>
</dbReference>
<dbReference type="Pfam" id="PF00155">
    <property type="entry name" value="Aminotran_1_2"/>
    <property type="match status" value="1"/>
</dbReference>
<dbReference type="PANTHER" id="PTHR46383:SF1">
    <property type="entry name" value="ASPARTATE AMINOTRANSFERASE"/>
    <property type="match status" value="1"/>
</dbReference>
<dbReference type="InterPro" id="IPR015422">
    <property type="entry name" value="PyrdxlP-dep_Trfase_small"/>
</dbReference>
<dbReference type="InterPro" id="IPR015421">
    <property type="entry name" value="PyrdxlP-dep_Trfase_major"/>
</dbReference>
<accession>A0ABR7JUV8</accession>
<comment type="caution">
    <text evidence="7">The sequence shown here is derived from an EMBL/GenBank/DDBJ whole genome shotgun (WGS) entry which is preliminary data.</text>
</comment>
<proteinExistence type="inferred from homology"/>
<evidence type="ECO:0000256" key="4">
    <source>
        <dbReference type="ARBA" id="ARBA00022679"/>
    </source>
</evidence>
<dbReference type="Proteomes" id="UP000609849">
    <property type="component" value="Unassembled WGS sequence"/>
</dbReference>
<evidence type="ECO:0000259" key="6">
    <source>
        <dbReference type="Pfam" id="PF00155"/>
    </source>
</evidence>
<reference evidence="7 8" key="1">
    <citation type="submission" date="2020-08" db="EMBL/GenBank/DDBJ databases">
        <authorList>
            <person name="Liu C."/>
            <person name="Sun Q."/>
        </authorList>
    </citation>
    <scope>NUCLEOTIDE SEQUENCE [LARGE SCALE GENOMIC DNA]</scope>
    <source>
        <strain evidence="7 8">NSJ-18</strain>
    </source>
</reference>
<dbReference type="GO" id="GO:0008483">
    <property type="term" value="F:transaminase activity"/>
    <property type="evidence" value="ECO:0007669"/>
    <property type="project" value="UniProtKB-KW"/>
</dbReference>
<keyword evidence="4" id="KW-0808">Transferase</keyword>
<dbReference type="EMBL" id="JACRWE010000018">
    <property type="protein sequence ID" value="MBC5998391.1"/>
    <property type="molecule type" value="Genomic_DNA"/>
</dbReference>
<dbReference type="Gene3D" id="3.90.1150.10">
    <property type="entry name" value="Aspartate Aminotransferase, domain 1"/>
    <property type="match status" value="1"/>
</dbReference>
<comment type="similarity">
    <text evidence="2">Belongs to the class-I pyridoxal-phosphate-dependent aminotransferase family.</text>
</comment>
<evidence type="ECO:0000256" key="2">
    <source>
        <dbReference type="ARBA" id="ARBA00007441"/>
    </source>
</evidence>
<evidence type="ECO:0000256" key="1">
    <source>
        <dbReference type="ARBA" id="ARBA00001933"/>
    </source>
</evidence>
<evidence type="ECO:0000256" key="3">
    <source>
        <dbReference type="ARBA" id="ARBA00022576"/>
    </source>
</evidence>
<feature type="domain" description="Aminotransferase class I/classII large" evidence="6">
    <location>
        <begin position="30"/>
        <end position="385"/>
    </location>
</feature>
<evidence type="ECO:0000256" key="5">
    <source>
        <dbReference type="ARBA" id="ARBA00022898"/>
    </source>
</evidence>
<protein>
    <submittedName>
        <fullName evidence="7">Pyridoxal phosphate-dependent aminotransferase</fullName>
    </submittedName>
</protein>
<keyword evidence="5" id="KW-0663">Pyridoxal phosphate</keyword>
<dbReference type="InterPro" id="IPR050596">
    <property type="entry name" value="AspAT/PAT-like"/>
</dbReference>
<keyword evidence="3 7" id="KW-0032">Aminotransferase</keyword>
<dbReference type="Gene3D" id="3.40.640.10">
    <property type="entry name" value="Type I PLP-dependent aspartate aminotransferase-like (Major domain)"/>
    <property type="match status" value="1"/>
</dbReference>
<dbReference type="CDD" id="cd00609">
    <property type="entry name" value="AAT_like"/>
    <property type="match status" value="1"/>
</dbReference>
<evidence type="ECO:0000313" key="8">
    <source>
        <dbReference type="Proteomes" id="UP000609849"/>
    </source>
</evidence>
<gene>
    <name evidence="7" type="ORF">H8923_16750</name>
</gene>
<name>A0ABR7JUV8_9FIRM</name>
<sequence>MLSNRLSSITPSVTIGISSKVNELKNLGRDIINLSIGEPDFNIPEKAKSVGIDSLNKNETKYNLVSGIKILREEICKKLSNENNCIYSIDEIVVSNGAKHAITNALLAVTNPGDEVLLPKPYWVSYSEMTKIVNAVPVPIETEKSNDFKLTGELLEKYITNKTKLLILTNPSNPTGAVYKKDELIDIANVCLRNNIYILADEIYEKICYTDNFVSVASLSNEIKDITITINGFAKSAAMTGVRLGYSASNKKIAKGINAIQGHLVSHPSLISQYIGYGALTQCGDDINNMVRTYKHRRDLITSKLDTIPNIEYVYPEGAFYVFIDLSKIKDKFDYKESFSIEFCEKFLEEYNVAIVPGLAFGIDNYVRISYACKEDYFLEALDRLNVFVSNIMQSNTINNY</sequence>